<dbReference type="AlphaFoldDB" id="X1KKA9"/>
<evidence type="ECO:0000313" key="2">
    <source>
        <dbReference type="EMBL" id="GAH82508.1"/>
    </source>
</evidence>
<sequence length="44" mass="4870">DQLVCSEEDIAAQTFTFTFSNQGWAPNGDPKGQNDDIPRTPTTR</sequence>
<comment type="caution">
    <text evidence="2">The sequence shown here is derived from an EMBL/GenBank/DDBJ whole genome shotgun (WGS) entry which is preliminary data.</text>
</comment>
<reference evidence="2" key="1">
    <citation type="journal article" date="2014" name="Front. Microbiol.">
        <title>High frequency of phylogenetically diverse reductive dehalogenase-homologous genes in deep subseafloor sedimentary metagenomes.</title>
        <authorList>
            <person name="Kawai M."/>
            <person name="Futagami T."/>
            <person name="Toyoda A."/>
            <person name="Takaki Y."/>
            <person name="Nishi S."/>
            <person name="Hori S."/>
            <person name="Arai W."/>
            <person name="Tsubouchi T."/>
            <person name="Morono Y."/>
            <person name="Uchiyama I."/>
            <person name="Ito T."/>
            <person name="Fujiyama A."/>
            <person name="Inagaki F."/>
            <person name="Takami H."/>
        </authorList>
    </citation>
    <scope>NUCLEOTIDE SEQUENCE</scope>
    <source>
        <strain evidence="2">Expedition CK06-06</strain>
    </source>
</reference>
<gene>
    <name evidence="2" type="ORF">S03H2_63151</name>
</gene>
<evidence type="ECO:0000256" key="1">
    <source>
        <dbReference type="SAM" id="MobiDB-lite"/>
    </source>
</evidence>
<organism evidence="2">
    <name type="scientific">marine sediment metagenome</name>
    <dbReference type="NCBI Taxonomy" id="412755"/>
    <lineage>
        <taxon>unclassified sequences</taxon>
        <taxon>metagenomes</taxon>
        <taxon>ecological metagenomes</taxon>
    </lineage>
</organism>
<name>X1KKA9_9ZZZZ</name>
<dbReference type="EMBL" id="BARU01040885">
    <property type="protein sequence ID" value="GAH82508.1"/>
    <property type="molecule type" value="Genomic_DNA"/>
</dbReference>
<feature type="non-terminal residue" evidence="2">
    <location>
        <position position="1"/>
    </location>
</feature>
<protein>
    <submittedName>
        <fullName evidence="2">Uncharacterized protein</fullName>
    </submittedName>
</protein>
<proteinExistence type="predicted"/>
<feature type="region of interest" description="Disordered" evidence="1">
    <location>
        <begin position="20"/>
        <end position="44"/>
    </location>
</feature>
<accession>X1KKA9</accession>